<evidence type="ECO:0000313" key="10">
    <source>
        <dbReference type="Proteomes" id="UP000298860"/>
    </source>
</evidence>
<dbReference type="InterPro" id="IPR003770">
    <property type="entry name" value="MLTG-like"/>
</dbReference>
<sequence>MNDDLGLFDPATEAAEDDRPRRRGRPPGKPGGKARPRRRSTWVAVITVLVLVLGGAAYGAAQLLGLTGYADYSGDGDADLIVQVQPGDSTSAIGNRLQQAGVVASARAFTKAAASDSRVRSLQPGYYLMRTHMSGKAAVARMVDPHTRVSGVEIRAGYQLDDVTAPDGSTDKGILSRIADASCTDLGGKKSCVSSDELHKVAETADPAALGVPDWAIPDVQRADPRHRLEGLIAPGIYDVKPGASAFDVLKSVVTTSAQRWRAIGMPQVAGDTGFRPYEVLIMASLVQREAIVPDFGKVARVTYNRLAIGMPLGYDSTINYVLDRPMITTKTADRNAPGPYNTYLNSGLPPTPIGTPSPEALTATAHPPKGSWLFFVKCQKDGTSCFADTPEQHDQNVRDAQARGIF</sequence>
<evidence type="ECO:0000256" key="1">
    <source>
        <dbReference type="ARBA" id="ARBA00022475"/>
    </source>
</evidence>
<keyword evidence="3 7" id="KW-1133">Transmembrane helix</keyword>
<dbReference type="GO" id="GO:0005886">
    <property type="term" value="C:plasma membrane"/>
    <property type="evidence" value="ECO:0007669"/>
    <property type="project" value="UniProtKB-SubCell"/>
</dbReference>
<comment type="similarity">
    <text evidence="7">Belongs to the transglycosylase MltG family.</text>
</comment>
<dbReference type="NCBIfam" id="TIGR00247">
    <property type="entry name" value="endolytic transglycosylase MltG"/>
    <property type="match status" value="1"/>
</dbReference>
<gene>
    <name evidence="7" type="primary">mltG</name>
    <name evidence="9" type="ORF">GTS_04830</name>
</gene>
<evidence type="ECO:0000256" key="7">
    <source>
        <dbReference type="HAMAP-Rule" id="MF_02065"/>
    </source>
</evidence>
<feature type="compositionally biased region" description="Basic residues" evidence="8">
    <location>
        <begin position="21"/>
        <end position="37"/>
    </location>
</feature>
<dbReference type="OrthoDB" id="9814591at2"/>
<keyword evidence="1 7" id="KW-1003">Cell membrane</keyword>
<comment type="catalytic activity">
    <reaction evidence="7">
        <text>a peptidoglycan chain = a peptidoglycan chain with N-acetyl-1,6-anhydromuramyl-[peptide] at the reducing end + a peptidoglycan chain with N-acetylglucosamine at the non-reducing end.</text>
        <dbReference type="EC" id="4.2.2.29"/>
    </reaction>
</comment>
<dbReference type="Pfam" id="PF02618">
    <property type="entry name" value="YceG"/>
    <property type="match status" value="1"/>
</dbReference>
<keyword evidence="6 7" id="KW-0961">Cell wall biogenesis/degradation</keyword>
<evidence type="ECO:0000313" key="9">
    <source>
        <dbReference type="EMBL" id="GDY28850.1"/>
    </source>
</evidence>
<dbReference type="EMBL" id="BJFL01000002">
    <property type="protein sequence ID" value="GDY28850.1"/>
    <property type="molecule type" value="Genomic_DNA"/>
</dbReference>
<evidence type="ECO:0000256" key="3">
    <source>
        <dbReference type="ARBA" id="ARBA00022989"/>
    </source>
</evidence>
<evidence type="ECO:0000256" key="4">
    <source>
        <dbReference type="ARBA" id="ARBA00023136"/>
    </source>
</evidence>
<keyword evidence="2 7" id="KW-0812">Transmembrane</keyword>
<evidence type="ECO:0000256" key="8">
    <source>
        <dbReference type="SAM" id="MobiDB-lite"/>
    </source>
</evidence>
<comment type="function">
    <text evidence="7">Functions as a peptidoglycan terminase that cleaves nascent peptidoglycan strands endolytically to terminate their elongation.</text>
</comment>
<accession>A0A4D4J136</accession>
<keyword evidence="5 7" id="KW-0456">Lyase</keyword>
<feature type="transmembrane region" description="Helical" evidence="7">
    <location>
        <begin position="42"/>
        <end position="61"/>
    </location>
</feature>
<dbReference type="RefSeq" id="WP_137812060.1">
    <property type="nucleotide sequence ID" value="NZ_BJFL01000002.1"/>
</dbReference>
<dbReference type="GO" id="GO:0071555">
    <property type="term" value="P:cell wall organization"/>
    <property type="evidence" value="ECO:0007669"/>
    <property type="project" value="UniProtKB-KW"/>
</dbReference>
<keyword evidence="4 7" id="KW-0472">Membrane</keyword>
<keyword evidence="10" id="KW-1185">Reference proteome</keyword>
<comment type="subcellular location">
    <subcellularLocation>
        <location evidence="7">Cell membrane</location>
        <topology evidence="7">Single-pass membrane protein</topology>
    </subcellularLocation>
</comment>
<name>A0A4D4J136_9PSEU</name>
<organism evidence="9 10">
    <name type="scientific">Gandjariella thermophila</name>
    <dbReference type="NCBI Taxonomy" id="1931992"/>
    <lineage>
        <taxon>Bacteria</taxon>
        <taxon>Bacillati</taxon>
        <taxon>Actinomycetota</taxon>
        <taxon>Actinomycetes</taxon>
        <taxon>Pseudonocardiales</taxon>
        <taxon>Pseudonocardiaceae</taxon>
        <taxon>Gandjariella</taxon>
    </lineage>
</organism>
<dbReference type="EC" id="4.2.2.29" evidence="7"/>
<dbReference type="GO" id="GO:0009252">
    <property type="term" value="P:peptidoglycan biosynthetic process"/>
    <property type="evidence" value="ECO:0007669"/>
    <property type="project" value="UniProtKB-UniRule"/>
</dbReference>
<feature type="site" description="Important for catalytic activity" evidence="7">
    <location>
        <position position="290"/>
    </location>
</feature>
<dbReference type="AlphaFoldDB" id="A0A4D4J136"/>
<feature type="region of interest" description="Disordered" evidence="8">
    <location>
        <begin position="1"/>
        <end position="37"/>
    </location>
</feature>
<proteinExistence type="inferred from homology"/>
<dbReference type="Gene3D" id="3.30.1490.480">
    <property type="entry name" value="Endolytic murein transglycosylase"/>
    <property type="match status" value="1"/>
</dbReference>
<dbReference type="PANTHER" id="PTHR30518:SF2">
    <property type="entry name" value="ENDOLYTIC MUREIN TRANSGLYCOSYLASE"/>
    <property type="match status" value="1"/>
</dbReference>
<reference evidence="10" key="1">
    <citation type="submission" date="2019-04" db="EMBL/GenBank/DDBJ databases">
        <title>Draft genome sequence of Pseudonocardiaceae bacterium SL3-2-4.</title>
        <authorList>
            <person name="Ningsih F."/>
            <person name="Yokota A."/>
            <person name="Sakai Y."/>
            <person name="Nanatani K."/>
            <person name="Yabe S."/>
            <person name="Oetari A."/>
            <person name="Sjamsuridzal W."/>
        </authorList>
    </citation>
    <scope>NUCLEOTIDE SEQUENCE [LARGE SCALE GENOMIC DNA]</scope>
    <source>
        <strain evidence="10">SL3-2-4</strain>
    </source>
</reference>
<evidence type="ECO:0000256" key="5">
    <source>
        <dbReference type="ARBA" id="ARBA00023239"/>
    </source>
</evidence>
<protein>
    <recommendedName>
        <fullName evidence="7">Endolytic murein transglycosylase</fullName>
        <ecNumber evidence="7">4.2.2.29</ecNumber>
    </recommendedName>
    <alternativeName>
        <fullName evidence="7">Peptidoglycan lytic transglycosylase</fullName>
    </alternativeName>
    <alternativeName>
        <fullName evidence="7">Peptidoglycan polymerization terminase</fullName>
    </alternativeName>
</protein>
<evidence type="ECO:0000256" key="2">
    <source>
        <dbReference type="ARBA" id="ARBA00022692"/>
    </source>
</evidence>
<comment type="caution">
    <text evidence="9">The sequence shown here is derived from an EMBL/GenBank/DDBJ whole genome shotgun (WGS) entry which is preliminary data.</text>
</comment>
<dbReference type="Proteomes" id="UP000298860">
    <property type="component" value="Unassembled WGS sequence"/>
</dbReference>
<evidence type="ECO:0000256" key="6">
    <source>
        <dbReference type="ARBA" id="ARBA00023316"/>
    </source>
</evidence>
<dbReference type="PANTHER" id="PTHR30518">
    <property type="entry name" value="ENDOLYTIC MUREIN TRANSGLYCOSYLASE"/>
    <property type="match status" value="1"/>
</dbReference>
<dbReference type="GO" id="GO:0008932">
    <property type="term" value="F:lytic endotransglycosylase activity"/>
    <property type="evidence" value="ECO:0007669"/>
    <property type="project" value="UniProtKB-UniRule"/>
</dbReference>
<dbReference type="HAMAP" id="MF_02065">
    <property type="entry name" value="MltG"/>
    <property type="match status" value="1"/>
</dbReference>